<dbReference type="EMBL" id="UASK01000003">
    <property type="protein sequence ID" value="SPX40727.1"/>
    <property type="molecule type" value="Genomic_DNA"/>
</dbReference>
<name>A0A2X1RM98_HAEIF</name>
<dbReference type="InterPro" id="IPR016039">
    <property type="entry name" value="Thiolase-like"/>
</dbReference>
<reference evidence="2 3" key="1">
    <citation type="submission" date="2018-06" db="EMBL/GenBank/DDBJ databases">
        <authorList>
            <consortium name="Pathogen Informatics"/>
            <person name="Doyle S."/>
        </authorList>
    </citation>
    <scope>NUCLEOTIDE SEQUENCE [LARGE SCALE GENOMIC DNA]</scope>
    <source>
        <strain evidence="2 3">NCTC11872</strain>
    </source>
</reference>
<keyword evidence="2" id="KW-0012">Acyltransferase</keyword>
<dbReference type="GO" id="GO:0004315">
    <property type="term" value="F:3-oxoacyl-[acyl-carrier-protein] synthase activity"/>
    <property type="evidence" value="ECO:0007669"/>
    <property type="project" value="UniProtKB-EC"/>
</dbReference>
<sequence length="53" mass="5995">MKRQKKHLVLMTQIVTVFVIAGGGAVVVVEELEHALARGAKIYAENCRLWRNF</sequence>
<feature type="transmembrane region" description="Helical" evidence="1">
    <location>
        <begin position="7"/>
        <end position="29"/>
    </location>
</feature>
<keyword evidence="2" id="KW-0808">Transferase</keyword>
<keyword evidence="1" id="KW-1133">Transmembrane helix</keyword>
<organism evidence="2 3">
    <name type="scientific">Haemophilus influenzae</name>
    <dbReference type="NCBI Taxonomy" id="727"/>
    <lineage>
        <taxon>Bacteria</taxon>
        <taxon>Pseudomonadati</taxon>
        <taxon>Pseudomonadota</taxon>
        <taxon>Gammaproteobacteria</taxon>
        <taxon>Pasteurellales</taxon>
        <taxon>Pasteurellaceae</taxon>
        <taxon>Haemophilus</taxon>
    </lineage>
</organism>
<evidence type="ECO:0000313" key="2">
    <source>
        <dbReference type="EMBL" id="SPX40727.1"/>
    </source>
</evidence>
<accession>A0A2X1RM98</accession>
<evidence type="ECO:0000256" key="1">
    <source>
        <dbReference type="SAM" id="Phobius"/>
    </source>
</evidence>
<dbReference type="Proteomes" id="UP000249936">
    <property type="component" value="Unassembled WGS sequence"/>
</dbReference>
<dbReference type="AlphaFoldDB" id="A0A2X1RM98"/>
<proteinExistence type="predicted"/>
<keyword evidence="1" id="KW-0472">Membrane</keyword>
<dbReference type="SUPFAM" id="SSF53901">
    <property type="entry name" value="Thiolase-like"/>
    <property type="match status" value="1"/>
</dbReference>
<dbReference type="EC" id="2.3.1.41" evidence="2"/>
<keyword evidence="1" id="KW-0812">Transmembrane</keyword>
<evidence type="ECO:0000313" key="3">
    <source>
        <dbReference type="Proteomes" id="UP000249936"/>
    </source>
</evidence>
<protein>
    <submittedName>
        <fullName evidence="2">3-oxoacyl-ACP synthase</fullName>
        <ecNumber evidence="2">2.3.1.41</ecNumber>
    </submittedName>
</protein>
<dbReference type="Gene3D" id="3.40.47.10">
    <property type="match status" value="1"/>
</dbReference>
<gene>
    <name evidence="2" type="primary">fabB_3</name>
    <name evidence="2" type="ORF">NCTC11872_00303</name>
</gene>